<dbReference type="Gene3D" id="1.10.10.10">
    <property type="entry name" value="Winged helix-like DNA-binding domain superfamily/Winged helix DNA-binding domain"/>
    <property type="match status" value="1"/>
</dbReference>
<dbReference type="GO" id="GO:0003677">
    <property type="term" value="F:DNA binding"/>
    <property type="evidence" value="ECO:0007669"/>
    <property type="project" value="UniProtKB-KW"/>
</dbReference>
<dbReference type="PANTHER" id="PTHR44688:SF16">
    <property type="entry name" value="DNA-BINDING TRANSCRIPTIONAL ACTIVATOR DEVR_DOSR"/>
    <property type="match status" value="1"/>
</dbReference>
<dbReference type="SUPFAM" id="SSF46894">
    <property type="entry name" value="C-terminal effector domain of the bipartite response regulators"/>
    <property type="match status" value="1"/>
</dbReference>
<dbReference type="InterPro" id="IPR000792">
    <property type="entry name" value="Tscrpt_reg_LuxR_C"/>
</dbReference>
<evidence type="ECO:0000313" key="5">
    <source>
        <dbReference type="EMBL" id="SFE59624.1"/>
    </source>
</evidence>
<dbReference type="OrthoDB" id="965844at2"/>
<organism evidence="5 6">
    <name type="scientific">Thermoflexibacter ruber</name>
    <dbReference type="NCBI Taxonomy" id="1003"/>
    <lineage>
        <taxon>Bacteria</taxon>
        <taxon>Pseudomonadati</taxon>
        <taxon>Bacteroidota</taxon>
        <taxon>Cytophagia</taxon>
        <taxon>Cytophagales</taxon>
        <taxon>Thermoflexibacteraceae</taxon>
        <taxon>Thermoflexibacter</taxon>
    </lineage>
</organism>
<dbReference type="SMART" id="SM00421">
    <property type="entry name" value="HTH_LUXR"/>
    <property type="match status" value="1"/>
</dbReference>
<dbReference type="Pfam" id="PF00196">
    <property type="entry name" value="GerE"/>
    <property type="match status" value="1"/>
</dbReference>
<dbReference type="RefSeq" id="WP_091539656.1">
    <property type="nucleotide sequence ID" value="NZ_FONY01000003.1"/>
</dbReference>
<dbReference type="STRING" id="1003.SAMN04488541_1003156"/>
<evidence type="ECO:0000313" key="6">
    <source>
        <dbReference type="Proteomes" id="UP000199513"/>
    </source>
</evidence>
<dbReference type="InterPro" id="IPR036388">
    <property type="entry name" value="WH-like_DNA-bd_sf"/>
</dbReference>
<dbReference type="EMBL" id="FONY01000003">
    <property type="protein sequence ID" value="SFE59624.1"/>
    <property type="molecule type" value="Genomic_DNA"/>
</dbReference>
<keyword evidence="3" id="KW-0804">Transcription</keyword>
<accession>A0A1I2BU87</accession>
<proteinExistence type="predicted"/>
<reference evidence="6" key="1">
    <citation type="submission" date="2016-10" db="EMBL/GenBank/DDBJ databases">
        <authorList>
            <person name="Varghese N."/>
            <person name="Submissions S."/>
        </authorList>
    </citation>
    <scope>NUCLEOTIDE SEQUENCE [LARGE SCALE GENOMIC DNA]</scope>
    <source>
        <strain>GEY</strain>
        <strain evidence="6">DSM 9560</strain>
    </source>
</reference>
<dbReference type="Proteomes" id="UP000199513">
    <property type="component" value="Unassembled WGS sequence"/>
</dbReference>
<sequence length="82" mass="9521">MSHHRLTERERNVFKILVENQTKTNEEIGKLLNLSPHTVAAYIRSILVKLHLGSRYEILTYALKNGLCTLSPNDKSIIFRWS</sequence>
<gene>
    <name evidence="5" type="ORF">SAMN04488541_1003156</name>
</gene>
<dbReference type="AlphaFoldDB" id="A0A1I2BU87"/>
<dbReference type="InterPro" id="IPR016032">
    <property type="entry name" value="Sig_transdc_resp-reg_C-effctor"/>
</dbReference>
<keyword evidence="6" id="KW-1185">Reference proteome</keyword>
<dbReference type="PANTHER" id="PTHR44688">
    <property type="entry name" value="DNA-BINDING TRANSCRIPTIONAL ACTIVATOR DEVR_DOSR"/>
    <property type="match status" value="1"/>
</dbReference>
<evidence type="ECO:0000256" key="3">
    <source>
        <dbReference type="ARBA" id="ARBA00023163"/>
    </source>
</evidence>
<evidence type="ECO:0000256" key="2">
    <source>
        <dbReference type="ARBA" id="ARBA00023125"/>
    </source>
</evidence>
<dbReference type="GO" id="GO:0006355">
    <property type="term" value="P:regulation of DNA-templated transcription"/>
    <property type="evidence" value="ECO:0007669"/>
    <property type="project" value="InterPro"/>
</dbReference>
<keyword evidence="1" id="KW-0805">Transcription regulation</keyword>
<evidence type="ECO:0000259" key="4">
    <source>
        <dbReference type="PROSITE" id="PS50043"/>
    </source>
</evidence>
<dbReference type="PROSITE" id="PS50043">
    <property type="entry name" value="HTH_LUXR_2"/>
    <property type="match status" value="1"/>
</dbReference>
<evidence type="ECO:0000256" key="1">
    <source>
        <dbReference type="ARBA" id="ARBA00023015"/>
    </source>
</evidence>
<feature type="domain" description="HTH luxR-type" evidence="4">
    <location>
        <begin position="1"/>
        <end position="66"/>
    </location>
</feature>
<name>A0A1I2BU87_9BACT</name>
<keyword evidence="2" id="KW-0238">DNA-binding</keyword>
<protein>
    <submittedName>
        <fullName evidence="5">Regulatory protein, luxR family</fullName>
    </submittedName>
</protein>